<keyword evidence="7" id="KW-0496">Mitochondrion</keyword>
<sequence length="117" mass="14160">MFSETPNYYPKVRALTKSLYVDDIIDTNHPVVMEAISRLSEQEQFDRTFRIRRAIHLHMKHERLSREEWTKPEEDRKYLWPIIEAICKERDERSLMDKLSSTSELRSQMKSFLEKKA</sequence>
<dbReference type="Proteomes" id="UP000029725">
    <property type="component" value="Unassembled WGS sequence"/>
</dbReference>
<reference evidence="10 11" key="1">
    <citation type="submission" date="2014-04" db="EMBL/GenBank/DDBJ databases">
        <title>A new species of microsporidia sheds light on the evolution of extreme parasitism.</title>
        <authorList>
            <person name="Haag K.L."/>
            <person name="James T.Y."/>
            <person name="Larsson R."/>
            <person name="Schaer T.M."/>
            <person name="Refardt D."/>
            <person name="Pombert J.-F."/>
            <person name="Ebert D."/>
        </authorList>
    </citation>
    <scope>NUCLEOTIDE SEQUENCE [LARGE SCALE GENOMIC DNA]</scope>
    <source>
        <strain evidence="10 11">UGP3</strain>
        <tissue evidence="10">Spores</tissue>
    </source>
</reference>
<dbReference type="InterPro" id="IPR036544">
    <property type="entry name" value="QCR7_sf"/>
</dbReference>
<dbReference type="OrthoDB" id="425749at2759"/>
<comment type="caution">
    <text evidence="10">The sequence shown here is derived from an EMBL/GenBank/DDBJ whole genome shotgun (WGS) entry which is preliminary data.</text>
</comment>
<dbReference type="Pfam" id="PF02271">
    <property type="entry name" value="UCR_14kD"/>
    <property type="match status" value="1"/>
</dbReference>
<gene>
    <name evidence="10" type="ORF">DI09_162p20</name>
</gene>
<keyword evidence="5" id="KW-0999">Mitochondrion inner membrane</keyword>
<evidence type="ECO:0000313" key="10">
    <source>
        <dbReference type="EMBL" id="KGG52524.1"/>
    </source>
</evidence>
<dbReference type="GO" id="GO:0005743">
    <property type="term" value="C:mitochondrial inner membrane"/>
    <property type="evidence" value="ECO:0007669"/>
    <property type="project" value="UniProtKB-SubCell"/>
</dbReference>
<evidence type="ECO:0000256" key="1">
    <source>
        <dbReference type="ARBA" id="ARBA00004443"/>
    </source>
</evidence>
<dbReference type="VEuPathDB" id="MicrosporidiaDB:DI09_162p20"/>
<accession>A0A098VUK2</accession>
<comment type="similarity">
    <text evidence="2">Belongs to the UQCRB/QCR7 family.</text>
</comment>
<evidence type="ECO:0000256" key="6">
    <source>
        <dbReference type="ARBA" id="ARBA00022982"/>
    </source>
</evidence>
<dbReference type="AlphaFoldDB" id="A0A098VUK2"/>
<name>A0A098VUK2_9MICR</name>
<evidence type="ECO:0000256" key="7">
    <source>
        <dbReference type="ARBA" id="ARBA00023128"/>
    </source>
</evidence>
<keyword evidence="4" id="KW-0679">Respiratory chain</keyword>
<evidence type="ECO:0000256" key="8">
    <source>
        <dbReference type="ARBA" id="ARBA00023136"/>
    </source>
</evidence>
<evidence type="ECO:0000256" key="2">
    <source>
        <dbReference type="ARBA" id="ARBA00008554"/>
    </source>
</evidence>
<keyword evidence="6" id="KW-0249">Electron transport</keyword>
<dbReference type="HOGENOM" id="CLU_2085374_0_0_1"/>
<dbReference type="GeneID" id="25258590"/>
<protein>
    <recommendedName>
        <fullName evidence="9">Complex III subunit 7</fullName>
    </recommendedName>
</protein>
<dbReference type="PANTHER" id="PTHR12022">
    <property type="entry name" value="UBIQUINOL-CYTOCHROME C REDUCTASE COMPLEX 14 KD PROTEIN"/>
    <property type="match status" value="1"/>
</dbReference>
<dbReference type="PANTHER" id="PTHR12022:SF0">
    <property type="entry name" value="CYTOCHROME B-C1 COMPLEX SUBUNIT 7"/>
    <property type="match status" value="1"/>
</dbReference>
<dbReference type="SUPFAM" id="SSF81524">
    <property type="entry name" value="14 kDa protein of cytochrome bc1 complex (Ubiquinol-cytochrome c reductase)"/>
    <property type="match status" value="1"/>
</dbReference>
<dbReference type="RefSeq" id="XP_013238960.1">
    <property type="nucleotide sequence ID" value="XM_013383506.1"/>
</dbReference>
<organism evidence="10 11">
    <name type="scientific">Mitosporidium daphniae</name>
    <dbReference type="NCBI Taxonomy" id="1485682"/>
    <lineage>
        <taxon>Eukaryota</taxon>
        <taxon>Fungi</taxon>
        <taxon>Fungi incertae sedis</taxon>
        <taxon>Microsporidia</taxon>
        <taxon>Mitosporidium</taxon>
    </lineage>
</organism>
<keyword evidence="3" id="KW-0813">Transport</keyword>
<keyword evidence="8" id="KW-0472">Membrane</keyword>
<evidence type="ECO:0000256" key="3">
    <source>
        <dbReference type="ARBA" id="ARBA00022448"/>
    </source>
</evidence>
<evidence type="ECO:0000256" key="5">
    <source>
        <dbReference type="ARBA" id="ARBA00022792"/>
    </source>
</evidence>
<comment type="subcellular location">
    <subcellularLocation>
        <location evidence="1">Mitochondrion inner membrane</location>
        <topology evidence="1">Peripheral membrane protein</topology>
        <orientation evidence="1">Matrix side</orientation>
    </subcellularLocation>
</comment>
<evidence type="ECO:0000256" key="4">
    <source>
        <dbReference type="ARBA" id="ARBA00022660"/>
    </source>
</evidence>
<dbReference type="GO" id="GO:0006122">
    <property type="term" value="P:mitochondrial electron transport, ubiquinol to cytochrome c"/>
    <property type="evidence" value="ECO:0007669"/>
    <property type="project" value="InterPro"/>
</dbReference>
<dbReference type="GO" id="GO:0045275">
    <property type="term" value="C:respiratory chain complex III"/>
    <property type="evidence" value="ECO:0007669"/>
    <property type="project" value="InterPro"/>
</dbReference>
<keyword evidence="11" id="KW-1185">Reference proteome</keyword>
<evidence type="ECO:0000313" key="11">
    <source>
        <dbReference type="Proteomes" id="UP000029725"/>
    </source>
</evidence>
<proteinExistence type="inferred from homology"/>
<dbReference type="EMBL" id="JMKJ01000069">
    <property type="protein sequence ID" value="KGG52524.1"/>
    <property type="molecule type" value="Genomic_DNA"/>
</dbReference>
<dbReference type="InterPro" id="IPR003197">
    <property type="entry name" value="QCR7"/>
</dbReference>
<evidence type="ECO:0000256" key="9">
    <source>
        <dbReference type="ARBA" id="ARBA00031684"/>
    </source>
</evidence>
<dbReference type="Gene3D" id="1.10.1090.10">
    <property type="entry name" value="Cytochrome b-c1 complex subunit 7"/>
    <property type="match status" value="1"/>
</dbReference>